<gene>
    <name evidence="1" type="ORF">C1H46_031638</name>
</gene>
<evidence type="ECO:0000313" key="1">
    <source>
        <dbReference type="EMBL" id="TQD82808.1"/>
    </source>
</evidence>
<sequence>MSITWGTLRDGGKIFIKKQKPIKVEIKVLIGFQIPNSDGQKQVQVIVRKPKREEGPGFVR</sequence>
<keyword evidence="2" id="KW-1185">Reference proteome</keyword>
<accession>A0A540L8J1</accession>
<protein>
    <submittedName>
        <fullName evidence="1">Uncharacterized protein</fullName>
    </submittedName>
</protein>
<comment type="caution">
    <text evidence="1">The sequence shown here is derived from an EMBL/GenBank/DDBJ whole genome shotgun (WGS) entry which is preliminary data.</text>
</comment>
<organism evidence="1 2">
    <name type="scientific">Malus baccata</name>
    <name type="common">Siberian crab apple</name>
    <name type="synonym">Pyrus baccata</name>
    <dbReference type="NCBI Taxonomy" id="106549"/>
    <lineage>
        <taxon>Eukaryota</taxon>
        <taxon>Viridiplantae</taxon>
        <taxon>Streptophyta</taxon>
        <taxon>Embryophyta</taxon>
        <taxon>Tracheophyta</taxon>
        <taxon>Spermatophyta</taxon>
        <taxon>Magnoliopsida</taxon>
        <taxon>eudicotyledons</taxon>
        <taxon>Gunneridae</taxon>
        <taxon>Pentapetalae</taxon>
        <taxon>rosids</taxon>
        <taxon>fabids</taxon>
        <taxon>Rosales</taxon>
        <taxon>Rosaceae</taxon>
        <taxon>Amygdaloideae</taxon>
        <taxon>Maleae</taxon>
        <taxon>Malus</taxon>
    </lineage>
</organism>
<reference evidence="1 2" key="1">
    <citation type="journal article" date="2019" name="G3 (Bethesda)">
        <title>Sequencing of a Wild Apple (Malus baccata) Genome Unravels the Differences Between Cultivated and Wild Apple Species Regarding Disease Resistance and Cold Tolerance.</title>
        <authorList>
            <person name="Chen X."/>
        </authorList>
    </citation>
    <scope>NUCLEOTIDE SEQUENCE [LARGE SCALE GENOMIC DNA]</scope>
    <source>
        <strain evidence="2">cv. Shandingzi</strain>
        <tissue evidence="1">Leaves</tissue>
    </source>
</reference>
<evidence type="ECO:0000313" key="2">
    <source>
        <dbReference type="Proteomes" id="UP000315295"/>
    </source>
</evidence>
<proteinExistence type="predicted"/>
<dbReference type="Proteomes" id="UP000315295">
    <property type="component" value="Unassembled WGS sequence"/>
</dbReference>
<name>A0A540L8J1_MALBA</name>
<dbReference type="AlphaFoldDB" id="A0A540L8J1"/>
<dbReference type="EMBL" id="VIEB01000707">
    <property type="protein sequence ID" value="TQD82808.1"/>
    <property type="molecule type" value="Genomic_DNA"/>
</dbReference>